<comment type="similarity">
    <text evidence="2">Belongs to the NOP14 family.</text>
</comment>
<feature type="compositionally biased region" description="Basic and acidic residues" evidence="8">
    <location>
        <begin position="258"/>
        <end position="272"/>
    </location>
</feature>
<organism evidence="9 10">
    <name type="scientific">Cirrhinus mrigala</name>
    <name type="common">Mrigala</name>
    <dbReference type="NCBI Taxonomy" id="683832"/>
    <lineage>
        <taxon>Eukaryota</taxon>
        <taxon>Metazoa</taxon>
        <taxon>Chordata</taxon>
        <taxon>Craniata</taxon>
        <taxon>Vertebrata</taxon>
        <taxon>Euteleostomi</taxon>
        <taxon>Actinopterygii</taxon>
        <taxon>Neopterygii</taxon>
        <taxon>Teleostei</taxon>
        <taxon>Ostariophysi</taxon>
        <taxon>Cypriniformes</taxon>
        <taxon>Cyprinidae</taxon>
        <taxon>Labeoninae</taxon>
        <taxon>Labeonini</taxon>
        <taxon>Cirrhinus</taxon>
    </lineage>
</organism>
<evidence type="ECO:0000256" key="5">
    <source>
        <dbReference type="ARBA" id="ARBA00023242"/>
    </source>
</evidence>
<evidence type="ECO:0000256" key="7">
    <source>
        <dbReference type="SAM" id="Coils"/>
    </source>
</evidence>
<keyword evidence="10" id="KW-1185">Reference proteome</keyword>
<feature type="region of interest" description="Disordered" evidence="8">
    <location>
        <begin position="911"/>
        <end position="943"/>
    </location>
</feature>
<keyword evidence="3" id="KW-0690">Ribosome biogenesis</keyword>
<keyword evidence="5" id="KW-0539">Nucleus</keyword>
<protein>
    <recommendedName>
        <fullName evidence="11">Nucleolar protein 14</fullName>
    </recommendedName>
</protein>
<reference evidence="9 10" key="1">
    <citation type="submission" date="2024-05" db="EMBL/GenBank/DDBJ databases">
        <title>Genome sequencing and assembly of Indian major carp, Cirrhinus mrigala (Hamilton, 1822).</title>
        <authorList>
            <person name="Mohindra V."/>
            <person name="Chowdhury L.M."/>
            <person name="Lal K."/>
            <person name="Jena J.K."/>
        </authorList>
    </citation>
    <scope>NUCLEOTIDE SEQUENCE [LARGE SCALE GENOMIC DNA]</scope>
    <source>
        <strain evidence="9">CM1030</strain>
        <tissue evidence="9">Blood</tissue>
    </source>
</reference>
<dbReference type="Proteomes" id="UP001529510">
    <property type="component" value="Unassembled WGS sequence"/>
</dbReference>
<accession>A0ABD0MME3</accession>
<evidence type="ECO:0000256" key="4">
    <source>
        <dbReference type="ARBA" id="ARBA00022552"/>
    </source>
</evidence>
<dbReference type="GO" id="GO:0006364">
    <property type="term" value="P:rRNA processing"/>
    <property type="evidence" value="ECO:0007669"/>
    <property type="project" value="UniProtKB-KW"/>
</dbReference>
<feature type="compositionally biased region" description="Acidic residues" evidence="8">
    <location>
        <begin position="934"/>
        <end position="943"/>
    </location>
</feature>
<dbReference type="PANTHER" id="PTHR23183:SF0">
    <property type="entry name" value="NUCLEOLAR PROTEIN 14"/>
    <property type="match status" value="1"/>
</dbReference>
<dbReference type="InterPro" id="IPR007276">
    <property type="entry name" value="Nop14"/>
</dbReference>
<dbReference type="EMBL" id="JAMKFB020000303">
    <property type="protein sequence ID" value="KAL0150283.1"/>
    <property type="molecule type" value="Genomic_DNA"/>
</dbReference>
<feature type="compositionally biased region" description="Acidic residues" evidence="8">
    <location>
        <begin position="381"/>
        <end position="459"/>
    </location>
</feature>
<comment type="caution">
    <text evidence="9">The sequence shown here is derived from an EMBL/GenBank/DDBJ whole genome shotgun (WGS) entry which is preliminary data.</text>
</comment>
<dbReference type="AlphaFoldDB" id="A0ABD0MME3"/>
<evidence type="ECO:0000313" key="9">
    <source>
        <dbReference type="EMBL" id="KAL0150283.1"/>
    </source>
</evidence>
<feature type="compositionally biased region" description="Basic and acidic residues" evidence="8">
    <location>
        <begin position="203"/>
        <end position="212"/>
    </location>
</feature>
<feature type="region of interest" description="Disordered" evidence="8">
    <location>
        <begin position="188"/>
        <end position="212"/>
    </location>
</feature>
<comment type="subcellular location">
    <subcellularLocation>
        <location evidence="1">Nucleus</location>
        <location evidence="1">Nucleolus</location>
    </subcellularLocation>
</comment>
<dbReference type="GO" id="GO:0005730">
    <property type="term" value="C:nucleolus"/>
    <property type="evidence" value="ECO:0007669"/>
    <property type="project" value="UniProtKB-SubCell"/>
</dbReference>
<feature type="compositionally biased region" description="Basic and acidic residues" evidence="8">
    <location>
        <begin position="360"/>
        <end position="380"/>
    </location>
</feature>
<dbReference type="Pfam" id="PF04147">
    <property type="entry name" value="Nop14"/>
    <property type="match status" value="1"/>
</dbReference>
<keyword evidence="7" id="KW-0175">Coiled coil</keyword>
<feature type="coiled-coil region" evidence="7">
    <location>
        <begin position="214"/>
        <end position="241"/>
    </location>
</feature>
<feature type="region of interest" description="Disordered" evidence="8">
    <location>
        <begin position="252"/>
        <end position="272"/>
    </location>
</feature>
<proteinExistence type="inferred from homology"/>
<evidence type="ECO:0000313" key="10">
    <source>
        <dbReference type="Proteomes" id="UP001529510"/>
    </source>
</evidence>
<feature type="region of interest" description="Disordered" evidence="8">
    <location>
        <begin position="340"/>
        <end position="476"/>
    </location>
</feature>
<sequence length="943" mass="107693">MRKQQKFSRGLSDKVRKSKAAPEIQKNPFEVKINRKKFDVLGRKSKHDVGLPGVSRSKAIQKRKETLLKEFRLKDKSNKFIDRRFGEYDNKITPEEKILQRFTLERQRTHDKKDMYNLNEEEELTHYGQSLAEMEKMTDVIDSDSDSEEKGLLSGDAVKHVLRVTRAVLTVAYRSLLAELTATHFGGGGGLLKKKSGGDEGEEEHKPKSRQELIEELIIKSKQEKRERQTQKEEAQVLTEKLDQEWKSIQNLLSHKTPKAERKDETDKPKLDQYDMMVRELGFEMKAQPSEKLKSAEELAREERERLQKLEVLNACCRTPEDDEEEEDLADVCLMMGDTDEESVQTSTHISADDINDGFILDKDDRKTLTYKDGRWNIKGDEEEEEDEDEDGDDEGGEEEEEDDAAEDDADDDAEGEEDDEEEEDDNEEKEDEDDHCDLQSDEGDEDEDGQGAEEEQAGAEEPPAVSEEQKKAAQEAARAELPYTFKAPECYSDLKCLLQDHSSEQQRLILDRTVKCHHPSLAVGNKAKLQKLFGFLMEYVGELATQNPPDLRTVNALIPQICSLCHMFPEVACKAVQTLLSDAGHSMEETVEVKGRAPMPDLDMLVLLKITALLFPTSDFRHPVTTPAFIYISQTLTKCVVSSLEDVCKGLILCCLALEFVSLSQRFFPELLNFLLGLLHLTVSNKNNTDYTVVAPFRRQERNCDLLVLKDPNASLSWNRKPISLRTAHRIPAEERDHYRLSVIDSCLDLVKRCTSLYKDLPSYGHIFQPIRTLLLKHFPVSSYPAPIQDLHREILEAIPEKPSQHAPLVFKKKKPIPLKLFAPKVVQILDYGKKRGNTKEEKERERLKHKYKREFKGALREIRKDTRFLAQEKLGDVMRRSVFAKLRHVMVSVVVSVSDCAVVFVRQGRGEEEEGEGAVRQSGHAGGRVEGPQEEEEEVMK</sequence>
<keyword evidence="4" id="KW-0698">rRNA processing</keyword>
<evidence type="ECO:0000256" key="2">
    <source>
        <dbReference type="ARBA" id="ARBA00007466"/>
    </source>
</evidence>
<name>A0ABD0MME3_CIRMR</name>
<gene>
    <name evidence="9" type="ORF">M9458_054391</name>
</gene>
<evidence type="ECO:0000256" key="3">
    <source>
        <dbReference type="ARBA" id="ARBA00022517"/>
    </source>
</evidence>
<evidence type="ECO:0000256" key="6">
    <source>
        <dbReference type="ARBA" id="ARBA00024695"/>
    </source>
</evidence>
<evidence type="ECO:0000256" key="1">
    <source>
        <dbReference type="ARBA" id="ARBA00004604"/>
    </source>
</evidence>
<feature type="region of interest" description="Disordered" evidence="8">
    <location>
        <begin position="1"/>
        <end position="27"/>
    </location>
</feature>
<dbReference type="PANTHER" id="PTHR23183">
    <property type="entry name" value="NOP14"/>
    <property type="match status" value="1"/>
</dbReference>
<evidence type="ECO:0000256" key="8">
    <source>
        <dbReference type="SAM" id="MobiDB-lite"/>
    </source>
</evidence>
<comment type="function">
    <text evidence="6">Involved in nucleolar processing of pre-18S ribosomal RNA. Has a role in the nuclear export of 40S pre-ribosomal subunit to the cytoplasm.</text>
</comment>
<evidence type="ECO:0008006" key="11">
    <source>
        <dbReference type="Google" id="ProtNLM"/>
    </source>
</evidence>